<reference evidence="10 11" key="1">
    <citation type="submission" date="2018-10" db="EMBL/GenBank/DDBJ databases">
        <title>Genomic Encyclopedia of Archaeal and Bacterial Type Strains, Phase II (KMG-II): from individual species to whole genera.</title>
        <authorList>
            <person name="Goeker M."/>
        </authorList>
    </citation>
    <scope>NUCLEOTIDE SEQUENCE [LARGE SCALE GENOMIC DNA]</scope>
    <source>
        <strain evidence="10 11">DSM 43383</strain>
    </source>
</reference>
<dbReference type="InterPro" id="IPR020841">
    <property type="entry name" value="PKS_Beta-ketoAc_synthase_dom"/>
</dbReference>
<dbReference type="InterPro" id="IPR036291">
    <property type="entry name" value="NAD(P)-bd_dom_sf"/>
</dbReference>
<evidence type="ECO:0000313" key="10">
    <source>
        <dbReference type="EMBL" id="RKS68198.1"/>
    </source>
</evidence>
<dbReference type="Gene3D" id="3.40.47.10">
    <property type="match status" value="1"/>
</dbReference>
<dbReference type="SUPFAM" id="SSF55048">
    <property type="entry name" value="Probable ACP-binding domain of malonyl-CoA ACP transacylase"/>
    <property type="match status" value="1"/>
</dbReference>
<dbReference type="SUPFAM" id="SSF53901">
    <property type="entry name" value="Thiolase-like"/>
    <property type="match status" value="1"/>
</dbReference>
<dbReference type="InterPro" id="IPR001227">
    <property type="entry name" value="Ac_transferase_dom_sf"/>
</dbReference>
<dbReference type="Gene3D" id="3.30.70.3290">
    <property type="match status" value="1"/>
</dbReference>
<dbReference type="InterPro" id="IPR016036">
    <property type="entry name" value="Malonyl_transacylase_ACP-bd"/>
</dbReference>
<dbReference type="SMART" id="SM00823">
    <property type="entry name" value="PKS_PP"/>
    <property type="match status" value="1"/>
</dbReference>
<sequence length="1542" mass="164525">MNNEDRLRHYLKRVTAELHQARRRLAEVEDGGPEPIAVVGMACRYPGGATTPDRLWDLVRDGRDAISEFPGDRGWDLDALYDPDPDATGKSYARSGGFLHDADHFDPAFFGIGPREALAIDPQQRLLLETSWESIERAGIAPTALRGSRTGVFTGIMYGDYGARFVHEAPEELEVHLGMGSAGSVASGRISYTFGLEGPAVTVDTACSSSLVALHLAVQSLRNDECDMALAGGVSVMATPSTFIDFSRQRGLAADGRCKAFGAGADGTVLGEGVGVLVLERLSDAQRNGHPIRAVIRGSAVNQDGASSQLSAPNGPSQQRVIRAALANAGLSAADVDAVEAHGTGTSLGDPIEAQALLATYGQDRPADRPLWLGSIKSNIGHAQAAAGVAGVIKMVEAMTHGLLPPTLHADEPSPHVDWATGDLSLLTEPTPWPETGRPRRAAVSSFGISGTNAHVILEQAPESGPRQLPAETAALPWLLSAKTPAALDEQIQRLRDHVTARPDLHPAEIAYTLATGRSHFEHRAALIGDELVRNTATASGKTAFLFSGQGSQRAGMGRDLYDTYPVFAQALDEVCAHFDEPLRDIMFADDDPRLHQTQYAQPALFALEIALYRLLEHWDVRPDYLAGHSVGEISAAHAAGVLSLPDACTLITARGRLMQQADPTGTMIAIQATEQEIQQSLTDQISIAAINTPSSIVLSGDHDQLQRIAAHWRDQGRKTKQLQVSHAFHSPHMDPVLKEFRETASELTYHPPTIPVVSNLTGRLATDEQLRSPAYWADHLRHTVRYADTITTLHEQGVTTHLELGPDTTLTALTPDTTPLLQQDQPETHTLTTALATAHTRGTSVNWTKILPTTPPADLPTYPFQHRPYWLDGPAKVTPGSSIDQWRYRVAWRAAGDAAPPSLRGTWLVAVPRAHALDAWSSGCMRALVEHGAQAEMLIVETGEVDRDWFADRIRAASADGTEIAGVLSLLACDDAPHVRYPAVPTGVAATLALAQAVIDTGIDGPLWCATRGAVVTGRDDPRPRAAQAQMWGLGRVIALEHPKRWGGLIDLPDTVDDGAVRHVATALTGVGAEDQIAVRRGGRFVRRLVRAPLRTGSAAKEWRPTGTVLITGGTGGVGAQVARRLAAEGAEHLVLASRRGPAAPGAADLEAELVALGAGVTVAACDMTDRAAVADLLDRVPADRPLTAVVHAAGVGRRFRAVADTELDEFAEVIAGKVVGATVLDELLGDRELDAFVLFSSNAGVWGSGGNDAYAAGNAFLDHLAEQRRSRGATATSIAWGAWKGDGMMSSVEDIGEYMHRRGVLEMPPEDATTAMIQAVEHDETFVAVADIDWERFVVGFTSGRVSPLLLEIPEARRALQDENTGTGDAASVGSALRDRLSGLTPDAQAELLLETVRGDAATVLGYSAADQIPPDRPFKDSGFDSLMAIKLRNRLAASTGLRLSSSLVFDYPTPSALADHLLPLMAPDVVTGPPPVVDALDALEKAISELPEESGFITEVTDRLTSVLRGLRREPTDVDIDSATADEIFTIIDQQLGSS</sequence>
<gene>
    <name evidence="10" type="ORF">BZB76_6450</name>
</gene>
<dbReference type="PANTHER" id="PTHR43775">
    <property type="entry name" value="FATTY ACID SYNTHASE"/>
    <property type="match status" value="1"/>
</dbReference>
<dbReference type="FunFam" id="3.40.47.10:FF:000019">
    <property type="entry name" value="Polyketide synthase type I"/>
    <property type="match status" value="1"/>
</dbReference>
<dbReference type="GO" id="GO:0033068">
    <property type="term" value="P:macrolide biosynthetic process"/>
    <property type="evidence" value="ECO:0007669"/>
    <property type="project" value="UniProtKB-ARBA"/>
</dbReference>
<evidence type="ECO:0000259" key="8">
    <source>
        <dbReference type="PROSITE" id="PS50075"/>
    </source>
</evidence>
<dbReference type="Gene3D" id="3.40.366.10">
    <property type="entry name" value="Malonyl-Coenzyme A Acyl Carrier Protein, domain 2"/>
    <property type="match status" value="1"/>
</dbReference>
<dbReference type="GO" id="GO:0006633">
    <property type="term" value="P:fatty acid biosynthetic process"/>
    <property type="evidence" value="ECO:0007669"/>
    <property type="project" value="InterPro"/>
</dbReference>
<dbReference type="OrthoDB" id="4537517at2"/>
<dbReference type="Pfam" id="PF00109">
    <property type="entry name" value="ketoacyl-synt"/>
    <property type="match status" value="1"/>
</dbReference>
<dbReference type="SMART" id="SM00827">
    <property type="entry name" value="PKS_AT"/>
    <property type="match status" value="1"/>
</dbReference>
<organism evidence="10 11">
    <name type="scientific">Actinomadura pelletieri DSM 43383</name>
    <dbReference type="NCBI Taxonomy" id="1120940"/>
    <lineage>
        <taxon>Bacteria</taxon>
        <taxon>Bacillati</taxon>
        <taxon>Actinomycetota</taxon>
        <taxon>Actinomycetes</taxon>
        <taxon>Streptosporangiales</taxon>
        <taxon>Thermomonosporaceae</taxon>
        <taxon>Actinomadura</taxon>
    </lineage>
</organism>
<dbReference type="Pfam" id="PF08990">
    <property type="entry name" value="Docking"/>
    <property type="match status" value="1"/>
</dbReference>
<keyword evidence="5" id="KW-0045">Antibiotic biosynthesis</keyword>
<evidence type="ECO:0000256" key="4">
    <source>
        <dbReference type="ARBA" id="ARBA00022679"/>
    </source>
</evidence>
<dbReference type="EMBL" id="RBWU01000008">
    <property type="protein sequence ID" value="RKS68198.1"/>
    <property type="molecule type" value="Genomic_DNA"/>
</dbReference>
<dbReference type="PROSITE" id="PS00606">
    <property type="entry name" value="KS3_1"/>
    <property type="match status" value="1"/>
</dbReference>
<dbReference type="InterPro" id="IPR050091">
    <property type="entry name" value="PKS_NRPS_Biosynth_Enz"/>
</dbReference>
<dbReference type="InterPro" id="IPR014030">
    <property type="entry name" value="Ketoacyl_synth_N"/>
</dbReference>
<dbReference type="InterPro" id="IPR016035">
    <property type="entry name" value="Acyl_Trfase/lysoPLipase"/>
</dbReference>
<accession>A0A495Q9M4</accession>
<dbReference type="InterPro" id="IPR018201">
    <property type="entry name" value="Ketoacyl_synth_AS"/>
</dbReference>
<dbReference type="GO" id="GO:0031177">
    <property type="term" value="F:phosphopantetheine binding"/>
    <property type="evidence" value="ECO:0007669"/>
    <property type="project" value="InterPro"/>
</dbReference>
<dbReference type="Gene3D" id="3.40.50.720">
    <property type="entry name" value="NAD(P)-binding Rossmann-like Domain"/>
    <property type="match status" value="1"/>
</dbReference>
<dbReference type="SMART" id="SM01294">
    <property type="entry name" value="PKS_PP_betabranch"/>
    <property type="match status" value="1"/>
</dbReference>
<feature type="domain" description="Ketosynthase family 3 (KS3)" evidence="9">
    <location>
        <begin position="33"/>
        <end position="460"/>
    </location>
</feature>
<comment type="caution">
    <text evidence="10">The sequence shown here is derived from an EMBL/GenBank/DDBJ whole genome shotgun (WGS) entry which is preliminary data.</text>
</comment>
<dbReference type="InterPro" id="IPR036736">
    <property type="entry name" value="ACP-like_sf"/>
</dbReference>
<dbReference type="Pfam" id="PF16197">
    <property type="entry name" value="KAsynt_C_assoc"/>
    <property type="match status" value="1"/>
</dbReference>
<dbReference type="InterPro" id="IPR057326">
    <property type="entry name" value="KR_dom"/>
</dbReference>
<keyword evidence="7" id="KW-0012">Acyltransferase</keyword>
<keyword evidence="4" id="KW-0808">Transferase</keyword>
<evidence type="ECO:0000256" key="3">
    <source>
        <dbReference type="ARBA" id="ARBA00022553"/>
    </source>
</evidence>
<dbReference type="Proteomes" id="UP000274601">
    <property type="component" value="Unassembled WGS sequence"/>
</dbReference>
<keyword evidence="3" id="KW-0597">Phosphoprotein</keyword>
<dbReference type="Gene3D" id="1.10.1200.10">
    <property type="entry name" value="ACP-like"/>
    <property type="match status" value="1"/>
</dbReference>
<dbReference type="CDD" id="cd08952">
    <property type="entry name" value="KR_1_SDR_x"/>
    <property type="match status" value="1"/>
</dbReference>
<dbReference type="FunFam" id="3.40.366.10:FF:000002">
    <property type="entry name" value="Probable polyketide synthase 2"/>
    <property type="match status" value="1"/>
</dbReference>
<evidence type="ECO:0000313" key="11">
    <source>
        <dbReference type="Proteomes" id="UP000274601"/>
    </source>
</evidence>
<dbReference type="FunFam" id="1.10.1200.10:FF:000007">
    <property type="entry name" value="Probable polyketide synthase pks17"/>
    <property type="match status" value="1"/>
</dbReference>
<dbReference type="GO" id="GO:0004312">
    <property type="term" value="F:fatty acid synthase activity"/>
    <property type="evidence" value="ECO:0007669"/>
    <property type="project" value="TreeGrafter"/>
</dbReference>
<dbReference type="PROSITE" id="PS52004">
    <property type="entry name" value="KS3_2"/>
    <property type="match status" value="1"/>
</dbReference>
<dbReference type="RefSeq" id="WP_121438120.1">
    <property type="nucleotide sequence ID" value="NZ_RBWU01000008.1"/>
</dbReference>
<dbReference type="Pfam" id="PF00698">
    <property type="entry name" value="Acyl_transf_1"/>
    <property type="match status" value="1"/>
</dbReference>
<name>A0A495Q9M4_9ACTN</name>
<dbReference type="SUPFAM" id="SSF101173">
    <property type="entry name" value="Docking domain B of the erythromycin polyketide synthase (DEBS)"/>
    <property type="match status" value="1"/>
</dbReference>
<dbReference type="InterPro" id="IPR013968">
    <property type="entry name" value="PKS_KR"/>
</dbReference>
<protein>
    <submittedName>
        <fullName evidence="10">Malonyl CoA-acyl carrier protein transacylase</fullName>
    </submittedName>
</protein>
<dbReference type="InterPro" id="IPR014031">
    <property type="entry name" value="Ketoacyl_synth_C"/>
</dbReference>
<keyword evidence="11" id="KW-1185">Reference proteome</keyword>
<dbReference type="GO" id="GO:0004315">
    <property type="term" value="F:3-oxoacyl-[acyl-carrier-protein] synthase activity"/>
    <property type="evidence" value="ECO:0007669"/>
    <property type="project" value="InterPro"/>
</dbReference>
<dbReference type="Pfam" id="PF02801">
    <property type="entry name" value="Ketoacyl-synt_C"/>
    <property type="match status" value="1"/>
</dbReference>
<dbReference type="InterPro" id="IPR032821">
    <property type="entry name" value="PKS_assoc"/>
</dbReference>
<dbReference type="Pfam" id="PF00550">
    <property type="entry name" value="PP-binding"/>
    <property type="match status" value="1"/>
</dbReference>
<evidence type="ECO:0000256" key="1">
    <source>
        <dbReference type="ARBA" id="ARBA00001957"/>
    </source>
</evidence>
<proteinExistence type="predicted"/>
<dbReference type="SMART" id="SM00825">
    <property type="entry name" value="PKS_KS"/>
    <property type="match status" value="1"/>
</dbReference>
<dbReference type="PANTHER" id="PTHR43775:SF51">
    <property type="entry name" value="INACTIVE PHENOLPHTHIOCEROL SYNTHESIS POLYKETIDE SYNTHASE TYPE I PKS1-RELATED"/>
    <property type="match status" value="1"/>
</dbReference>
<dbReference type="PROSITE" id="PS00012">
    <property type="entry name" value="PHOSPHOPANTETHEINE"/>
    <property type="match status" value="1"/>
</dbReference>
<dbReference type="CDD" id="cd00833">
    <property type="entry name" value="PKS"/>
    <property type="match status" value="1"/>
</dbReference>
<keyword evidence="2" id="KW-0596">Phosphopantetheine</keyword>
<evidence type="ECO:0000256" key="5">
    <source>
        <dbReference type="ARBA" id="ARBA00023194"/>
    </source>
</evidence>
<dbReference type="SUPFAM" id="SSF47336">
    <property type="entry name" value="ACP-like"/>
    <property type="match status" value="1"/>
</dbReference>
<dbReference type="InterPro" id="IPR009081">
    <property type="entry name" value="PP-bd_ACP"/>
</dbReference>
<dbReference type="InterPro" id="IPR015083">
    <property type="entry name" value="NorB/c/GfsB-D-like_docking"/>
</dbReference>
<dbReference type="InterPro" id="IPR020806">
    <property type="entry name" value="PKS_PP-bd"/>
</dbReference>
<dbReference type="InterPro" id="IPR016039">
    <property type="entry name" value="Thiolase-like"/>
</dbReference>
<dbReference type="PROSITE" id="PS50075">
    <property type="entry name" value="CARRIER"/>
    <property type="match status" value="1"/>
</dbReference>
<evidence type="ECO:0000256" key="2">
    <source>
        <dbReference type="ARBA" id="ARBA00022450"/>
    </source>
</evidence>
<feature type="domain" description="Carrier" evidence="8">
    <location>
        <begin position="1393"/>
        <end position="1468"/>
    </location>
</feature>
<dbReference type="InterPro" id="IPR006162">
    <property type="entry name" value="Ppantetheine_attach_site"/>
</dbReference>
<keyword evidence="6" id="KW-0511">Multifunctional enzyme</keyword>
<dbReference type="InterPro" id="IPR036299">
    <property type="entry name" value="Polyketide_synth_docking_sf"/>
</dbReference>
<dbReference type="SUPFAM" id="SSF52151">
    <property type="entry name" value="FabD/lysophospholipase-like"/>
    <property type="match status" value="1"/>
</dbReference>
<dbReference type="SMART" id="SM00822">
    <property type="entry name" value="PKS_KR"/>
    <property type="match status" value="1"/>
</dbReference>
<comment type="cofactor">
    <cofactor evidence="1">
        <name>pantetheine 4'-phosphate</name>
        <dbReference type="ChEBI" id="CHEBI:47942"/>
    </cofactor>
</comment>
<dbReference type="SUPFAM" id="SSF51735">
    <property type="entry name" value="NAD(P)-binding Rossmann-fold domains"/>
    <property type="match status" value="2"/>
</dbReference>
<evidence type="ECO:0000259" key="9">
    <source>
        <dbReference type="PROSITE" id="PS52004"/>
    </source>
</evidence>
<evidence type="ECO:0000256" key="7">
    <source>
        <dbReference type="ARBA" id="ARBA00023315"/>
    </source>
</evidence>
<dbReference type="InterPro" id="IPR014043">
    <property type="entry name" value="Acyl_transferase_dom"/>
</dbReference>
<dbReference type="Pfam" id="PF08659">
    <property type="entry name" value="KR"/>
    <property type="match status" value="1"/>
</dbReference>
<evidence type="ECO:0000256" key="6">
    <source>
        <dbReference type="ARBA" id="ARBA00023268"/>
    </source>
</evidence>